<keyword evidence="3" id="KW-1185">Reference proteome</keyword>
<name>A0A316TPR6_9BACT</name>
<evidence type="ECO:0008006" key="4">
    <source>
        <dbReference type="Google" id="ProtNLM"/>
    </source>
</evidence>
<evidence type="ECO:0000313" key="3">
    <source>
        <dbReference type="Proteomes" id="UP000245533"/>
    </source>
</evidence>
<feature type="chain" id="PRO_5016282336" description="MetA-pathway of phenol degradation" evidence="1">
    <location>
        <begin position="25"/>
        <end position="223"/>
    </location>
</feature>
<comment type="caution">
    <text evidence="2">The sequence shown here is derived from an EMBL/GenBank/DDBJ whole genome shotgun (WGS) entry which is preliminary data.</text>
</comment>
<gene>
    <name evidence="2" type="ORF">DDZ15_13810</name>
</gene>
<organism evidence="2 3">
    <name type="scientific">Rhodohalobacter mucosus</name>
    <dbReference type="NCBI Taxonomy" id="2079485"/>
    <lineage>
        <taxon>Bacteria</taxon>
        <taxon>Pseudomonadati</taxon>
        <taxon>Balneolota</taxon>
        <taxon>Balneolia</taxon>
        <taxon>Balneolales</taxon>
        <taxon>Balneolaceae</taxon>
        <taxon>Rhodohalobacter</taxon>
    </lineage>
</organism>
<dbReference type="RefSeq" id="WP_109647688.1">
    <property type="nucleotide sequence ID" value="NZ_QGGB01000009.1"/>
</dbReference>
<protein>
    <recommendedName>
        <fullName evidence="4">MetA-pathway of phenol degradation</fullName>
    </recommendedName>
</protein>
<keyword evidence="1" id="KW-0732">Signal</keyword>
<sequence length="223" mass="23916">MNNKLKTLLALGMLFTLAGQEAYAQVSLGADFVNRYVWRGADFGNSPSIQPDINYSAGGFELGTWAAFATNGNPAGTEVDFYASYTFDTDAGSFQLMLTDYTFPQAPEGNYFQASSHFLEAGVGYGGTEKFPISIFTGMFFTNDDDYSIYSEVGYAVNNVELFVGVTPAASALYATDGPAVINTGITVSKDLPLTDLFSLALSGSVIANPYSDNLYMLFGIGF</sequence>
<dbReference type="AlphaFoldDB" id="A0A316TPR6"/>
<dbReference type="OrthoDB" id="1065092at2"/>
<accession>A0A316TPR6</accession>
<dbReference type="EMBL" id="QGGB01000009">
    <property type="protein sequence ID" value="PWN05661.1"/>
    <property type="molecule type" value="Genomic_DNA"/>
</dbReference>
<dbReference type="Proteomes" id="UP000245533">
    <property type="component" value="Unassembled WGS sequence"/>
</dbReference>
<evidence type="ECO:0000256" key="1">
    <source>
        <dbReference type="SAM" id="SignalP"/>
    </source>
</evidence>
<reference evidence="2 3" key="1">
    <citation type="submission" date="2018-05" db="EMBL/GenBank/DDBJ databases">
        <title>Rhodohalobacter halophilus gen. nov., sp. nov., a moderately halophilic member of the family Balneolaceae.</title>
        <authorList>
            <person name="Liu Z.-W."/>
        </authorList>
    </citation>
    <scope>NUCLEOTIDE SEQUENCE [LARGE SCALE GENOMIC DNA]</scope>
    <source>
        <strain evidence="2 3">8A47</strain>
    </source>
</reference>
<proteinExistence type="predicted"/>
<evidence type="ECO:0000313" key="2">
    <source>
        <dbReference type="EMBL" id="PWN05661.1"/>
    </source>
</evidence>
<feature type="signal peptide" evidence="1">
    <location>
        <begin position="1"/>
        <end position="24"/>
    </location>
</feature>